<evidence type="ECO:0000313" key="7">
    <source>
        <dbReference type="Proteomes" id="UP000032874"/>
    </source>
</evidence>
<evidence type="ECO:0000313" key="6">
    <source>
        <dbReference type="Proteomes" id="UP000032869"/>
    </source>
</evidence>
<organism evidence="4 7">
    <name type="scientific">Pectobacterium betavasculorum</name>
    <dbReference type="NCBI Taxonomy" id="55207"/>
    <lineage>
        <taxon>Bacteria</taxon>
        <taxon>Pseudomonadati</taxon>
        <taxon>Pseudomonadota</taxon>
        <taxon>Gammaproteobacteria</taxon>
        <taxon>Enterobacterales</taxon>
        <taxon>Pectobacteriaceae</taxon>
        <taxon>Pectobacterium</taxon>
    </lineage>
</organism>
<dbReference type="EMBL" id="JQHM01000001">
    <property type="protein sequence ID" value="KFX06807.1"/>
    <property type="molecule type" value="Genomic_DNA"/>
</dbReference>
<dbReference type="eggNOG" id="ENOG5030EE4">
    <property type="taxonomic scope" value="Bacteria"/>
</dbReference>
<feature type="signal peptide" evidence="1">
    <location>
        <begin position="1"/>
        <end position="20"/>
    </location>
</feature>
<feature type="chain" id="PRO_5001887267" evidence="1">
    <location>
        <begin position="21"/>
        <end position="260"/>
    </location>
</feature>
<evidence type="ECO:0000259" key="3">
    <source>
        <dbReference type="Pfam" id="PF20616"/>
    </source>
</evidence>
<dbReference type="Gene3D" id="3.10.560.10">
    <property type="entry name" value="Outer membrane lipoprotein wza domain like"/>
    <property type="match status" value="1"/>
</dbReference>
<gene>
    <name evidence="5" type="ORF">JV35_07795</name>
    <name evidence="4" type="ORF">KP22_01575</name>
</gene>
<dbReference type="STRING" id="55207.KP22_01575"/>
<accession>A0A093T0U0</accession>
<dbReference type="AlphaFoldDB" id="A0A093T0U0"/>
<feature type="domain" description="Capsule biosynthesis GfcC-like N-terminal" evidence="3">
    <location>
        <begin position="21"/>
        <end position="148"/>
    </location>
</feature>
<dbReference type="Pfam" id="PF20616">
    <property type="entry name" value="Caps_syn_GfcC_N"/>
    <property type="match status" value="1"/>
</dbReference>
<feature type="domain" description="Capsule biosynthesis GfcC-like C-terminal" evidence="2">
    <location>
        <begin position="170"/>
        <end position="258"/>
    </location>
</feature>
<dbReference type="Proteomes" id="UP000032869">
    <property type="component" value="Unassembled WGS sequence"/>
</dbReference>
<dbReference type="Proteomes" id="UP000032874">
    <property type="component" value="Unassembled WGS sequence"/>
</dbReference>
<comment type="caution">
    <text evidence="4">The sequence shown here is derived from an EMBL/GenBank/DDBJ whole genome shotgun (WGS) entry which is preliminary data.</text>
</comment>
<dbReference type="Gene3D" id="3.10.20.700">
    <property type="match status" value="1"/>
</dbReference>
<keyword evidence="6" id="KW-1185">Reference proteome</keyword>
<keyword evidence="1" id="KW-0732">Signal</keyword>
<dbReference type="RefSeq" id="WP_039302300.1">
    <property type="nucleotide sequence ID" value="NZ_JAODTE010000008.1"/>
</dbReference>
<protein>
    <submittedName>
        <fullName evidence="4">Uncharacterized protein</fullName>
    </submittedName>
</protein>
<evidence type="ECO:0000313" key="4">
    <source>
        <dbReference type="EMBL" id="KFX06807.1"/>
    </source>
</evidence>
<dbReference type="InterPro" id="IPR010425">
    <property type="entry name" value="Caps_synth_GfcC-like_C"/>
</dbReference>
<evidence type="ECO:0000259" key="2">
    <source>
        <dbReference type="Pfam" id="PF06251"/>
    </source>
</evidence>
<dbReference type="Pfam" id="PF06251">
    <property type="entry name" value="Caps_syn_GfcC_C"/>
    <property type="match status" value="1"/>
</dbReference>
<sequence length="260" mass="28801">MLALNRIATLLLLVSGVATSAQLTVKSPQETLAVVKLDDGTRLEKFYEQVPWPQNINWQTAFISDFATTQKVQVQGDVLERKLAELETLWRNSGDGDLAISAWLLRKAINPINVAGRIRTDLDPDRIRVHSENNRPLVGEYALYVAPHDDRLSMIGLVNTAADVGELETSGKLALRAGWSIENYLAGRRLLAGADNSYGYLIGGNGQWRKVPLALWNRQHIEPAAGETIFIGFNPSVLPQDMSSLNDQLADYLSNRIPLE</sequence>
<dbReference type="OrthoDB" id="5592890at2"/>
<reference evidence="6 7" key="1">
    <citation type="submission" date="2014-08" db="EMBL/GenBank/DDBJ databases">
        <title>Genome sequences of NCPPB Pectobacterium isolates.</title>
        <authorList>
            <person name="Glover R.H."/>
            <person name="Sapp M."/>
            <person name="Elphinstone J."/>
        </authorList>
    </citation>
    <scope>NUCLEOTIDE SEQUENCE [LARGE SCALE GENOMIC DNA]</scope>
    <source>
        <strain evidence="5 6">NCPPB 2793</strain>
        <strain evidence="4 7">NCPPB 2795</strain>
    </source>
</reference>
<evidence type="ECO:0000256" key="1">
    <source>
        <dbReference type="SAM" id="SignalP"/>
    </source>
</evidence>
<evidence type="ECO:0000313" key="5">
    <source>
        <dbReference type="EMBL" id="KFX21090.1"/>
    </source>
</evidence>
<dbReference type="InterPro" id="IPR046459">
    <property type="entry name" value="Caps_syn_GfcC_N"/>
</dbReference>
<name>A0A093T0U0_9GAMM</name>
<dbReference type="EMBL" id="JQHL01000002">
    <property type="protein sequence ID" value="KFX21090.1"/>
    <property type="molecule type" value="Genomic_DNA"/>
</dbReference>
<proteinExistence type="predicted"/>